<dbReference type="Proteomes" id="UP000475862">
    <property type="component" value="Unassembled WGS sequence"/>
</dbReference>
<evidence type="ECO:0000313" key="2">
    <source>
        <dbReference type="EMBL" id="KAE9535564.1"/>
    </source>
</evidence>
<protein>
    <submittedName>
        <fullName evidence="2">Uncharacterized protein</fullName>
    </submittedName>
</protein>
<organism evidence="2 3">
    <name type="scientific">Aphis glycines</name>
    <name type="common">Soybean aphid</name>
    <dbReference type="NCBI Taxonomy" id="307491"/>
    <lineage>
        <taxon>Eukaryota</taxon>
        <taxon>Metazoa</taxon>
        <taxon>Ecdysozoa</taxon>
        <taxon>Arthropoda</taxon>
        <taxon>Hexapoda</taxon>
        <taxon>Insecta</taxon>
        <taxon>Pterygota</taxon>
        <taxon>Neoptera</taxon>
        <taxon>Paraneoptera</taxon>
        <taxon>Hemiptera</taxon>
        <taxon>Sternorrhyncha</taxon>
        <taxon>Aphidomorpha</taxon>
        <taxon>Aphidoidea</taxon>
        <taxon>Aphididae</taxon>
        <taxon>Aphidini</taxon>
        <taxon>Aphis</taxon>
        <taxon>Aphis</taxon>
    </lineage>
</organism>
<comment type="caution">
    <text evidence="2">The sequence shown here is derived from an EMBL/GenBank/DDBJ whole genome shotgun (WGS) entry which is preliminary data.</text>
</comment>
<proteinExistence type="predicted"/>
<name>A0A6G0TMY7_APHGL</name>
<accession>A0A6G0TMY7</accession>
<dbReference type="EMBL" id="VYZN01000025">
    <property type="protein sequence ID" value="KAE9535564.1"/>
    <property type="molecule type" value="Genomic_DNA"/>
</dbReference>
<sequence length="363" mass="42315">MNKIKMGVDTDPRVNHCDHLERWTFELDVMELMDARTKLYLIGVAYFVQLINGDARISRADISAVLGENDDPNFWPSRGRRNSPEPKFKQYLERKYNMNTLNGHLEKPLYVDEPMWLTIDRRAEGDDDYFWVTRGRRGNSWKHPTASRLSTNSNYRYRDDMVKIGLPWLLLVLMKLTNREIKSDEILSLQEVFDICQVEPSTEICDLLEKSSSLVDLNKLDLPEKRRQKTVFSSWGGKRQSTYPYGGKRPAFSSWGGKRASDKHGRPKQTFSSWGGKRSELDGYDNGEILEHQMDKRDFNGIKQDKNNYRNKMTKGIHALFTIFSDWSRDPEEKKGIRYAGIKSMRRSSDFFPWGGKRSTGDK</sequence>
<evidence type="ECO:0000313" key="3">
    <source>
        <dbReference type="Proteomes" id="UP000475862"/>
    </source>
</evidence>
<gene>
    <name evidence="2" type="ORF">AGLY_007465</name>
</gene>
<reference evidence="2 3" key="1">
    <citation type="submission" date="2019-08" db="EMBL/GenBank/DDBJ databases">
        <title>The genome of the soybean aphid Biotype 1, its phylome, world population structure and adaptation to the North American continent.</title>
        <authorList>
            <person name="Giordano R."/>
            <person name="Donthu R.K."/>
            <person name="Hernandez A.G."/>
            <person name="Wright C.L."/>
            <person name="Zimin A.V."/>
        </authorList>
    </citation>
    <scope>NUCLEOTIDE SEQUENCE [LARGE SCALE GENOMIC DNA]</scope>
    <source>
        <tissue evidence="2">Whole aphids</tissue>
    </source>
</reference>
<dbReference type="OrthoDB" id="6576486at2759"/>
<feature type="region of interest" description="Disordered" evidence="1">
    <location>
        <begin position="242"/>
        <end position="278"/>
    </location>
</feature>
<evidence type="ECO:0000256" key="1">
    <source>
        <dbReference type="SAM" id="MobiDB-lite"/>
    </source>
</evidence>
<dbReference type="AlphaFoldDB" id="A0A6G0TMY7"/>
<keyword evidence="3" id="KW-1185">Reference proteome</keyword>